<dbReference type="Proteomes" id="UP000244890">
    <property type="component" value="Chromosome"/>
</dbReference>
<dbReference type="Pfam" id="PF00248">
    <property type="entry name" value="Aldo_ket_red"/>
    <property type="match status" value="1"/>
</dbReference>
<dbReference type="SUPFAM" id="SSF51430">
    <property type="entry name" value="NAD(P)-linked oxidoreductase"/>
    <property type="match status" value="1"/>
</dbReference>
<dbReference type="GO" id="GO:0005737">
    <property type="term" value="C:cytoplasm"/>
    <property type="evidence" value="ECO:0007669"/>
    <property type="project" value="TreeGrafter"/>
</dbReference>
<evidence type="ECO:0000313" key="4">
    <source>
        <dbReference type="Proteomes" id="UP000244890"/>
    </source>
</evidence>
<dbReference type="KEGG" id="had:CDV25_06305"/>
<dbReference type="CDD" id="cd19078">
    <property type="entry name" value="AKR_AKR13C1_2"/>
    <property type="match status" value="1"/>
</dbReference>
<keyword evidence="1" id="KW-0560">Oxidoreductase</keyword>
<dbReference type="InterPro" id="IPR023210">
    <property type="entry name" value="NADP_OxRdtase_dom"/>
</dbReference>
<evidence type="ECO:0000259" key="2">
    <source>
        <dbReference type="Pfam" id="PF00248"/>
    </source>
</evidence>
<evidence type="ECO:0000313" key="3">
    <source>
        <dbReference type="EMBL" id="AWI34412.1"/>
    </source>
</evidence>
<name>A0A2U8FDW1_9HELI</name>
<dbReference type="EMBL" id="CP021886">
    <property type="protein sequence ID" value="AWI34412.1"/>
    <property type="molecule type" value="Genomic_DNA"/>
</dbReference>
<dbReference type="InterPro" id="IPR036812">
    <property type="entry name" value="NAD(P)_OxRdtase_dom_sf"/>
</dbReference>
<evidence type="ECO:0000256" key="1">
    <source>
        <dbReference type="ARBA" id="ARBA00023002"/>
    </source>
</evidence>
<dbReference type="PANTHER" id="PTHR43625">
    <property type="entry name" value="AFLATOXIN B1 ALDEHYDE REDUCTASE"/>
    <property type="match status" value="1"/>
</dbReference>
<dbReference type="PANTHER" id="PTHR43625:SF77">
    <property type="entry name" value="ALDO-KETO REDUCTASE"/>
    <property type="match status" value="1"/>
</dbReference>
<dbReference type="Gene3D" id="3.20.20.100">
    <property type="entry name" value="NADP-dependent oxidoreductase domain"/>
    <property type="match status" value="1"/>
</dbReference>
<dbReference type="OrthoDB" id="5328358at2"/>
<gene>
    <name evidence="3" type="ORF">CDV25_06305</name>
</gene>
<feature type="domain" description="NADP-dependent oxidoreductase" evidence="2">
    <location>
        <begin position="13"/>
        <end position="305"/>
    </location>
</feature>
<dbReference type="AlphaFoldDB" id="A0A2U8FDW1"/>
<sequence length="325" mass="36707">MQKRKLRDLEVSELGLGCMGMSYGYGEAKDENTMINLIHKALNLGISFFDTAEVYGPYINETLVGKALKAFRDKVIIATKFGIQVENHKQIVTSDLRQIRLSLEGSLKRLQMDCIDLYYQHRVDTKVPVEEVAALMATLHKEGKIKAWGMSEAGIESIQKAHSVFPLSAVQSEYSLWWREPERELLPLLESLNIGFVPFSPLGKGFLAAKFNKDSTFDKKDFRSSVPRFEKENLETNMALVEFIKEIAKDKNATPAQVALAWLRKQKPFIVPIFGTTNPQRLEENINSLTLHLSEADLQAINAKLDTITIKGDRYSGENAKRIGK</sequence>
<organism evidence="3 4">
    <name type="scientific">Helicobacter apodemus</name>
    <dbReference type="NCBI Taxonomy" id="135569"/>
    <lineage>
        <taxon>Bacteria</taxon>
        <taxon>Pseudomonadati</taxon>
        <taxon>Campylobacterota</taxon>
        <taxon>Epsilonproteobacteria</taxon>
        <taxon>Campylobacterales</taxon>
        <taxon>Helicobacteraceae</taxon>
        <taxon>Helicobacter</taxon>
    </lineage>
</organism>
<reference evidence="3 4" key="1">
    <citation type="submission" date="2017-06" db="EMBL/GenBank/DDBJ databases">
        <title>Complete genome of Helicobacter apodemus.</title>
        <authorList>
            <person name="Cho S."/>
        </authorList>
    </citation>
    <scope>NUCLEOTIDE SEQUENCE [LARGE SCALE GENOMIC DNA]</scope>
    <source>
        <strain evidence="4">SNUVETPUB-15-01</strain>
    </source>
</reference>
<dbReference type="GO" id="GO:0016491">
    <property type="term" value="F:oxidoreductase activity"/>
    <property type="evidence" value="ECO:0007669"/>
    <property type="project" value="UniProtKB-KW"/>
</dbReference>
<proteinExistence type="predicted"/>
<dbReference type="RefSeq" id="WP_108911231.1">
    <property type="nucleotide sequence ID" value="NZ_CP021886.1"/>
</dbReference>
<dbReference type="InterPro" id="IPR050791">
    <property type="entry name" value="Aldo-Keto_reductase"/>
</dbReference>
<accession>A0A2U8FDW1</accession>
<protein>
    <submittedName>
        <fullName evidence="3">Aldo/keto reductase</fullName>
    </submittedName>
</protein>